<accession>A0ABP5G971</accession>
<reference evidence="3" key="1">
    <citation type="journal article" date="2019" name="Int. J. Syst. Evol. Microbiol.">
        <title>The Global Catalogue of Microorganisms (GCM) 10K type strain sequencing project: providing services to taxonomists for standard genome sequencing and annotation.</title>
        <authorList>
            <consortium name="The Broad Institute Genomics Platform"/>
            <consortium name="The Broad Institute Genome Sequencing Center for Infectious Disease"/>
            <person name="Wu L."/>
            <person name="Ma J."/>
        </authorList>
    </citation>
    <scope>NUCLEOTIDE SEQUENCE [LARGE SCALE GENOMIC DNA]</scope>
    <source>
        <strain evidence="3">JCM 13595</strain>
    </source>
</reference>
<comment type="similarity">
    <text evidence="1">Belongs to the UPF0065 (bug) family.</text>
</comment>
<comment type="caution">
    <text evidence="2">The sequence shown here is derived from an EMBL/GenBank/DDBJ whole genome shotgun (WGS) entry which is preliminary data.</text>
</comment>
<sequence length="156" mass="17121">MLKSKSGRYVALLQSRNKRSNYLQFHSKLARAGDVDFSIDAVGSQKAQVDGGDMRYLAVLADERLEELPDVPTTEELSIDVQNSSFTGLVVPAGTPEDVVDTLSTAIQSAAASEDYEETIESSNLIPVATNPEEFAEFIAEEDERHEAWIRLAQGE</sequence>
<dbReference type="PANTHER" id="PTHR42928:SF5">
    <property type="entry name" value="BLR1237 PROTEIN"/>
    <property type="match status" value="1"/>
</dbReference>
<evidence type="ECO:0000256" key="1">
    <source>
        <dbReference type="ARBA" id="ARBA00006987"/>
    </source>
</evidence>
<evidence type="ECO:0008006" key="4">
    <source>
        <dbReference type="Google" id="ProtNLM"/>
    </source>
</evidence>
<keyword evidence="3" id="KW-1185">Reference proteome</keyword>
<dbReference type="Gene3D" id="3.40.190.10">
    <property type="entry name" value="Periplasmic binding protein-like II"/>
    <property type="match status" value="1"/>
</dbReference>
<protein>
    <recommendedName>
        <fullName evidence="4">Tripartite tricarboxylate transporter family receptor</fullName>
    </recommendedName>
</protein>
<evidence type="ECO:0000313" key="2">
    <source>
        <dbReference type="EMBL" id="GAA2041106.1"/>
    </source>
</evidence>
<dbReference type="Proteomes" id="UP001501461">
    <property type="component" value="Unassembled WGS sequence"/>
</dbReference>
<dbReference type="Pfam" id="PF03401">
    <property type="entry name" value="TctC"/>
    <property type="match status" value="1"/>
</dbReference>
<gene>
    <name evidence="2" type="ORF">GCM10009720_21940</name>
</gene>
<dbReference type="Gene3D" id="3.40.190.150">
    <property type="entry name" value="Bordetella uptake gene, domain 1"/>
    <property type="match status" value="1"/>
</dbReference>
<evidence type="ECO:0000313" key="3">
    <source>
        <dbReference type="Proteomes" id="UP001501461"/>
    </source>
</evidence>
<dbReference type="InterPro" id="IPR042100">
    <property type="entry name" value="Bug_dom1"/>
</dbReference>
<proteinExistence type="inferred from homology"/>
<dbReference type="RefSeq" id="WP_343958571.1">
    <property type="nucleotide sequence ID" value="NZ_BAAAMN010000048.1"/>
</dbReference>
<dbReference type="InterPro" id="IPR005064">
    <property type="entry name" value="BUG"/>
</dbReference>
<organism evidence="2 3">
    <name type="scientific">Yaniella flava</name>
    <dbReference type="NCBI Taxonomy" id="287930"/>
    <lineage>
        <taxon>Bacteria</taxon>
        <taxon>Bacillati</taxon>
        <taxon>Actinomycetota</taxon>
        <taxon>Actinomycetes</taxon>
        <taxon>Micrococcales</taxon>
        <taxon>Micrococcaceae</taxon>
        <taxon>Yaniella</taxon>
    </lineage>
</organism>
<dbReference type="EMBL" id="BAAAMN010000048">
    <property type="protein sequence ID" value="GAA2041106.1"/>
    <property type="molecule type" value="Genomic_DNA"/>
</dbReference>
<name>A0ABP5G971_9MICC</name>
<dbReference type="PANTHER" id="PTHR42928">
    <property type="entry name" value="TRICARBOXYLATE-BINDING PROTEIN"/>
    <property type="match status" value="1"/>
</dbReference>